<comment type="caution">
    <text evidence="3">The sequence shown here is derived from an EMBL/GenBank/DDBJ whole genome shotgun (WGS) entry which is preliminary data.</text>
</comment>
<reference evidence="3 4" key="1">
    <citation type="submission" date="2016-10" db="EMBL/GenBank/DDBJ databases">
        <title>Genome sequence of the basidiomycete white-rot fungus Trametes pubescens.</title>
        <authorList>
            <person name="Makela M.R."/>
            <person name="Granchi Z."/>
            <person name="Peng M."/>
            <person name="De Vries R.P."/>
            <person name="Grigoriev I."/>
            <person name="Riley R."/>
            <person name="Hilden K."/>
        </authorList>
    </citation>
    <scope>NUCLEOTIDE SEQUENCE [LARGE SCALE GENOMIC DNA]</scope>
    <source>
        <strain evidence="3 4">FBCC735</strain>
    </source>
</reference>
<keyword evidence="4" id="KW-1185">Reference proteome</keyword>
<sequence>MSAPKGPADSPNRASRLRNTFVTGQVALTEKRDELRNSMHRKTTVVVYEQFMADFMPTATLPAPPSWLSSLPKWIRPSSSSSKRTSSESTRTTRSSAAATRQSFVNPFKDCKKPKSEREMYTMITSALNKSKICEGYTAVATPHKADKTEDSGQAVDCGLYPDDALDRVEVTKKTRSKLGRTDWSSIEIAIECKMDATAGDPFDDTRADNHYEPEADSRRKVLGQVLNYAELVFERQHRTAQYMLLFLGEFARIIRIDRAGLYVTSKFNYRTDGTKLAAFLHHYTGLAAAERGHDITAVRLHPKSKEAEHMRERAKNIAPGDYVAEKFAKLLDPEWPWWKLEVIDELNRRNKRFFLVGRPHFQAPGVAGRATRGYIALDADSPSGDFVYLKDAWRVVSKNIDKEGAVLKALSTHRVQYVPTLICHGDIPGQKTESQAVWQKRHPKEKCHMKHHQHYRLVTKEVGKPLEEVSGGPELMKVMFCAVSAHSQAYKNDIIHRDISAGNILIYKKEDGKWYGLLNDWELSKKMSQQVKEGRQPDRTGTWQFMSAKALDNLSRTIVIQDELEAFFHVTLYIALRVLPHNCPAKAVPRLLHDYFDDYAFHEDGNLCGTTKRIAMESGRINIAPYNPQKKDDPTPPAVSLHFVWPDGLGQDYPLDAVVTTFLSWLSAYYTITLPSETKTVNTGTNAATFNPFDSGLLGELTPPDGMDEVFPRASASTSQNPLTTIVENVPSEPSREALEELAKNLESHQPLLQMLWRSLKQDWPVDNSDRCTDKKPDKDWTLPKEQIKTGSKRGSGTLENAASSSKPAKRTKT</sequence>
<dbReference type="InterPro" id="IPR011009">
    <property type="entry name" value="Kinase-like_dom_sf"/>
</dbReference>
<dbReference type="InterPro" id="IPR008266">
    <property type="entry name" value="Tyr_kinase_AS"/>
</dbReference>
<dbReference type="PANTHER" id="PTHR38248:SF2">
    <property type="entry name" value="FUNK1 11"/>
    <property type="match status" value="1"/>
</dbReference>
<evidence type="ECO:0000313" key="3">
    <source>
        <dbReference type="EMBL" id="OJT10347.1"/>
    </source>
</evidence>
<dbReference type="GO" id="GO:0004672">
    <property type="term" value="F:protein kinase activity"/>
    <property type="evidence" value="ECO:0007669"/>
    <property type="project" value="InterPro"/>
</dbReference>
<evidence type="ECO:0000256" key="1">
    <source>
        <dbReference type="SAM" id="MobiDB-lite"/>
    </source>
</evidence>
<dbReference type="EMBL" id="MNAD01000788">
    <property type="protein sequence ID" value="OJT10347.1"/>
    <property type="molecule type" value="Genomic_DNA"/>
</dbReference>
<evidence type="ECO:0000313" key="4">
    <source>
        <dbReference type="Proteomes" id="UP000184267"/>
    </source>
</evidence>
<feature type="domain" description="Fungal-type protein kinase" evidence="2">
    <location>
        <begin position="214"/>
        <end position="575"/>
    </location>
</feature>
<organism evidence="3 4">
    <name type="scientific">Trametes pubescens</name>
    <name type="common">White-rot fungus</name>
    <dbReference type="NCBI Taxonomy" id="154538"/>
    <lineage>
        <taxon>Eukaryota</taxon>
        <taxon>Fungi</taxon>
        <taxon>Dikarya</taxon>
        <taxon>Basidiomycota</taxon>
        <taxon>Agaricomycotina</taxon>
        <taxon>Agaricomycetes</taxon>
        <taxon>Polyporales</taxon>
        <taxon>Polyporaceae</taxon>
        <taxon>Trametes</taxon>
    </lineage>
</organism>
<gene>
    <name evidence="3" type="ORF">TRAPUB_13152</name>
</gene>
<dbReference type="Pfam" id="PF17667">
    <property type="entry name" value="Pkinase_fungal"/>
    <property type="match status" value="1"/>
</dbReference>
<proteinExistence type="predicted"/>
<dbReference type="OMA" id="FHEDGNL"/>
<accession>A0A1M2VRY0</accession>
<dbReference type="PANTHER" id="PTHR38248">
    <property type="entry name" value="FUNK1 6"/>
    <property type="match status" value="1"/>
</dbReference>
<protein>
    <recommendedName>
        <fullName evidence="2">Fungal-type protein kinase domain-containing protein</fullName>
    </recommendedName>
</protein>
<dbReference type="SUPFAM" id="SSF56112">
    <property type="entry name" value="Protein kinase-like (PK-like)"/>
    <property type="match status" value="1"/>
</dbReference>
<dbReference type="OrthoDB" id="2739517at2759"/>
<feature type="region of interest" description="Disordered" evidence="1">
    <location>
        <begin position="767"/>
        <end position="815"/>
    </location>
</feature>
<evidence type="ECO:0000259" key="2">
    <source>
        <dbReference type="Pfam" id="PF17667"/>
    </source>
</evidence>
<dbReference type="PROSITE" id="PS00109">
    <property type="entry name" value="PROTEIN_KINASE_TYR"/>
    <property type="match status" value="1"/>
</dbReference>
<feature type="compositionally biased region" description="Polar residues" evidence="1">
    <location>
        <begin position="790"/>
        <end position="808"/>
    </location>
</feature>
<dbReference type="Gene3D" id="1.10.510.10">
    <property type="entry name" value="Transferase(Phosphotransferase) domain 1"/>
    <property type="match status" value="1"/>
</dbReference>
<feature type="compositionally biased region" description="Basic and acidic residues" evidence="1">
    <location>
        <begin position="769"/>
        <end position="789"/>
    </location>
</feature>
<dbReference type="InterPro" id="IPR040976">
    <property type="entry name" value="Pkinase_fungal"/>
</dbReference>
<feature type="region of interest" description="Disordered" evidence="1">
    <location>
        <begin position="74"/>
        <end position="100"/>
    </location>
</feature>
<name>A0A1M2VRY0_TRAPU</name>
<dbReference type="AlphaFoldDB" id="A0A1M2VRY0"/>
<dbReference type="Proteomes" id="UP000184267">
    <property type="component" value="Unassembled WGS sequence"/>
</dbReference>